<feature type="transmembrane region" description="Helical" evidence="1">
    <location>
        <begin position="106"/>
        <end position="129"/>
    </location>
</feature>
<organism evidence="2 3">
    <name type="scientific">Pseudoflavonifractor hominis</name>
    <dbReference type="NCBI Taxonomy" id="2763059"/>
    <lineage>
        <taxon>Bacteria</taxon>
        <taxon>Bacillati</taxon>
        <taxon>Bacillota</taxon>
        <taxon>Clostridia</taxon>
        <taxon>Eubacteriales</taxon>
        <taxon>Oscillospiraceae</taxon>
        <taxon>Pseudoflavonifractor</taxon>
    </lineage>
</organism>
<feature type="transmembrane region" description="Helical" evidence="1">
    <location>
        <begin position="12"/>
        <end position="38"/>
    </location>
</feature>
<feature type="transmembrane region" description="Helical" evidence="1">
    <location>
        <begin position="176"/>
        <end position="205"/>
    </location>
</feature>
<evidence type="ECO:0008006" key="4">
    <source>
        <dbReference type="Google" id="ProtNLM"/>
    </source>
</evidence>
<keyword evidence="1" id="KW-0812">Transmembrane</keyword>
<gene>
    <name evidence="2" type="ORF">H8S34_10050</name>
</gene>
<sequence>MHKPTAKVWDVPSGLSAALAVTSICFFLGGCLGCLLAVRVGGGGNDLLAEYLTSFLQSVQVQPASPPLLISVWETIRWPLLVFGLGFTTLGLLGIPLVFSVRGFLLAFSIASFVKMFGASGALLAFVVFGVSGCIALPALFVLGVQGWIASRCLATRMLGDGRRTLPYGRLYFLRCGVCACALCVCIFLESVVVPSLLAGAAGLFPL</sequence>
<dbReference type="PROSITE" id="PS51257">
    <property type="entry name" value="PROKAR_LIPOPROTEIN"/>
    <property type="match status" value="1"/>
</dbReference>
<comment type="caution">
    <text evidence="2">The sequence shown here is derived from an EMBL/GenBank/DDBJ whole genome shotgun (WGS) entry which is preliminary data.</text>
</comment>
<dbReference type="Proteomes" id="UP000660021">
    <property type="component" value="Unassembled WGS sequence"/>
</dbReference>
<evidence type="ECO:0000313" key="3">
    <source>
        <dbReference type="Proteomes" id="UP000660021"/>
    </source>
</evidence>
<feature type="transmembrane region" description="Helical" evidence="1">
    <location>
        <begin position="76"/>
        <end position="99"/>
    </location>
</feature>
<evidence type="ECO:0000313" key="2">
    <source>
        <dbReference type="EMBL" id="MBC5731169.1"/>
    </source>
</evidence>
<dbReference type="RefSeq" id="WP_101693065.1">
    <property type="nucleotide sequence ID" value="NZ_JACOPR010000005.1"/>
</dbReference>
<name>A0ABR7HUJ0_9FIRM</name>
<keyword evidence="1" id="KW-0472">Membrane</keyword>
<proteinExistence type="predicted"/>
<keyword evidence="1" id="KW-1133">Transmembrane helix</keyword>
<dbReference type="EMBL" id="JACOPR010000005">
    <property type="protein sequence ID" value="MBC5731169.1"/>
    <property type="molecule type" value="Genomic_DNA"/>
</dbReference>
<reference evidence="2 3" key="1">
    <citation type="submission" date="2020-08" db="EMBL/GenBank/DDBJ databases">
        <title>Genome public.</title>
        <authorList>
            <person name="Liu C."/>
            <person name="Sun Q."/>
        </authorList>
    </citation>
    <scope>NUCLEOTIDE SEQUENCE [LARGE SCALE GENOMIC DNA]</scope>
    <source>
        <strain evidence="2 3">New-38</strain>
    </source>
</reference>
<keyword evidence="3" id="KW-1185">Reference proteome</keyword>
<protein>
    <recommendedName>
        <fullName evidence="4">Stage II sporulation protein M</fullName>
    </recommendedName>
</protein>
<accession>A0ABR7HUJ0</accession>
<evidence type="ECO:0000256" key="1">
    <source>
        <dbReference type="SAM" id="Phobius"/>
    </source>
</evidence>